<dbReference type="AlphaFoldDB" id="A0A975F680"/>
<accession>A0A975F680</accession>
<protein>
    <recommendedName>
        <fullName evidence="4">Secreted protein</fullName>
    </recommendedName>
</protein>
<evidence type="ECO:0000256" key="1">
    <source>
        <dbReference type="SAM" id="SignalP"/>
    </source>
</evidence>
<organism evidence="2 3">
    <name type="scientific">Treponema parvum</name>
    <dbReference type="NCBI Taxonomy" id="138851"/>
    <lineage>
        <taxon>Bacteria</taxon>
        <taxon>Pseudomonadati</taxon>
        <taxon>Spirochaetota</taxon>
        <taxon>Spirochaetia</taxon>
        <taxon>Spirochaetales</taxon>
        <taxon>Treponemataceae</taxon>
        <taxon>Treponema</taxon>
    </lineage>
</organism>
<feature type="signal peptide" evidence="1">
    <location>
        <begin position="1"/>
        <end position="21"/>
    </location>
</feature>
<feature type="chain" id="PRO_5037816376" description="Secreted protein" evidence="1">
    <location>
        <begin position="22"/>
        <end position="138"/>
    </location>
</feature>
<dbReference type="Proteomes" id="UP000671908">
    <property type="component" value="Chromosome"/>
</dbReference>
<sequence>MMKKAFLIIPWFIFFTFIAHAQGDTKRETFTTFPENGKYEIITSPITMRDTYMLNRETGDTWQLVSTSYGYAWQRIYRNKNSDDKIPDGYKGAVYQITMSGIAAKGIYLTNTLTGASWTLYSDSDTGELFWGVISSPE</sequence>
<name>A0A975F680_9SPIR</name>
<dbReference type="EMBL" id="CP054142">
    <property type="protein sequence ID" value="QTQ15048.1"/>
    <property type="molecule type" value="Genomic_DNA"/>
</dbReference>
<keyword evidence="3" id="KW-1185">Reference proteome</keyword>
<gene>
    <name evidence="2" type="ORF">HRQ91_11585</name>
</gene>
<keyword evidence="1" id="KW-0732">Signal</keyword>
<proteinExistence type="predicted"/>
<evidence type="ECO:0008006" key="4">
    <source>
        <dbReference type="Google" id="ProtNLM"/>
    </source>
</evidence>
<evidence type="ECO:0000313" key="3">
    <source>
        <dbReference type="Proteomes" id="UP000671908"/>
    </source>
</evidence>
<dbReference type="KEGG" id="tpav:HRQ91_11585"/>
<evidence type="ECO:0000313" key="2">
    <source>
        <dbReference type="EMBL" id="QTQ15048.1"/>
    </source>
</evidence>
<reference evidence="2 3" key="1">
    <citation type="journal article" date="2021" name="Microbiol. Resour. Announc.">
        <title>Complete Genome Sequences of Three Human Oral Treponema parvum Isolates.</title>
        <authorList>
            <person name="Zeng H."/>
            <person name="Watt R.M."/>
        </authorList>
    </citation>
    <scope>NUCLEOTIDE SEQUENCE [LARGE SCALE GENOMIC DNA]</scope>
    <source>
        <strain evidence="2 3">ATCC 700770</strain>
    </source>
</reference>